<dbReference type="InterPro" id="IPR027417">
    <property type="entry name" value="P-loop_NTPase"/>
</dbReference>
<dbReference type="RefSeq" id="XP_016471972.1">
    <property type="nucleotide sequence ID" value="XM_016616486.2"/>
</dbReference>
<dbReference type="GO" id="GO:0005634">
    <property type="term" value="C:nucleus"/>
    <property type="evidence" value="ECO:0000318"/>
    <property type="project" value="GO_Central"/>
</dbReference>
<dbReference type="AlphaFoldDB" id="A0A1S4A5P7"/>
<name>A0A1S4A5P7_TOBAC</name>
<dbReference type="GeneID" id="107794033"/>
<dbReference type="OrthoDB" id="513595at2759"/>
<feature type="compositionally biased region" description="Polar residues" evidence="1">
    <location>
        <begin position="94"/>
        <end position="103"/>
    </location>
</feature>
<feature type="compositionally biased region" description="Basic and acidic residues" evidence="1">
    <location>
        <begin position="659"/>
        <end position="668"/>
    </location>
</feature>
<dbReference type="Gene3D" id="3.40.50.300">
    <property type="entry name" value="P-loop containing nucleotide triphosphate hydrolases"/>
    <property type="match status" value="1"/>
</dbReference>
<dbReference type="STRING" id="4097.A0A1S4A5P7"/>
<accession>A0A1S4A5P7</accession>
<dbReference type="KEGG" id="nta:107794033"/>
<reference evidence="2" key="1">
    <citation type="journal article" date="2014" name="Nat. Commun.">
        <title>The tobacco genome sequence and its comparison with those of tomato and potato.</title>
        <authorList>
            <person name="Sierro N."/>
            <person name="Battey J.N."/>
            <person name="Ouadi S."/>
            <person name="Bakaher N."/>
            <person name="Bovet L."/>
            <person name="Willig A."/>
            <person name="Goepfert S."/>
            <person name="Peitsch M.C."/>
            <person name="Ivanov N.V."/>
        </authorList>
    </citation>
    <scope>NUCLEOTIDE SEQUENCE [LARGE SCALE GENOMIC DNA]</scope>
</reference>
<dbReference type="FunFam" id="3.40.50.300:FF:000978">
    <property type="entry name" value="YLP motif-containing protein 1 isoform X3"/>
    <property type="match status" value="1"/>
</dbReference>
<protein>
    <submittedName>
        <fullName evidence="3">Uncharacterized protein LOC107794033</fullName>
    </submittedName>
</protein>
<dbReference type="Proteomes" id="UP000790787">
    <property type="component" value="Chromosome 8"/>
</dbReference>
<dbReference type="PANTHER" id="PTHR13413:SF0">
    <property type="entry name" value="YLP MOTIF-CONTAINING PROTEIN 1"/>
    <property type="match status" value="1"/>
</dbReference>
<evidence type="ECO:0000256" key="1">
    <source>
        <dbReference type="SAM" id="MobiDB-lite"/>
    </source>
</evidence>
<proteinExistence type="predicted"/>
<organism evidence="2 3">
    <name type="scientific">Nicotiana tabacum</name>
    <name type="common">Common tobacco</name>
    <dbReference type="NCBI Taxonomy" id="4097"/>
    <lineage>
        <taxon>Eukaryota</taxon>
        <taxon>Viridiplantae</taxon>
        <taxon>Streptophyta</taxon>
        <taxon>Embryophyta</taxon>
        <taxon>Tracheophyta</taxon>
        <taxon>Spermatophyta</taxon>
        <taxon>Magnoliopsida</taxon>
        <taxon>eudicotyledons</taxon>
        <taxon>Gunneridae</taxon>
        <taxon>Pentapetalae</taxon>
        <taxon>asterids</taxon>
        <taxon>lamiids</taxon>
        <taxon>Solanales</taxon>
        <taxon>Solanaceae</taxon>
        <taxon>Nicotianoideae</taxon>
        <taxon>Nicotianeae</taxon>
        <taxon>Nicotiana</taxon>
    </lineage>
</organism>
<evidence type="ECO:0000313" key="2">
    <source>
        <dbReference type="Proteomes" id="UP000790787"/>
    </source>
</evidence>
<sequence length="817" mass="91191">MDHSWRPHLPPPPIQGRICPTCSISHFPFCPAPPPPPPPFPSNPSFTQYPPYPPHQSLPRPPLPPQPAAYDPFVDHRAGPSMPPQVHPRPSDAYENTNPSFDSGNVGVKRMRIDDSTGSFMNENLTNLARVSTDNERRLKLISEFGAANHELDMGHGSFDGGKYGKFDGFLGAKTSNNRSCIDPGYGNLDRKRTFHEQEHFGKLGYDEVDNYLPRKNGYKYSNPQADSYRHNVEHDRQIKLYHGQQTPMDGHGHSLNHYSEAAYAMQNSHMESKLLHYGSSYDQRVVNSVNGSGMSLYSAQQGCKAFASQPPLPASPPPPLPMEPPRHERLVLSSPPGTSASFFPVSVGSSAPLSSTYPPPPEYNHSISSYQSNLHVSSASANEELHMLRYTSSSMSSRGSEQTLRDLPLEKSKVIDASHILRHPYRATRPDHLVIILRGLPGSGKSYLAKMLRDLEIENCGTAPRIHSMDDYFMTEVDKVEESEISKSSGSVRSKKITKKVMEYCYEPEMEEAYRSSMLKSFKKTLDEGAFSFVIVDDRNLRVADFAQFWATAKRSGYEVYLLEATYKDPAGCAARNVHGFTRDDVQKMAAQWEEAPSMYLKLDTKSLLHGDALEEGGIQEVDMDMEDDDSLGMPSALDEENIEKFSIPPQEDILADGDLKDDQESDHEVDQIAEVKGLAKSKWSSDLDEDDTRRNEDATKNLNALSGLIQSYSKEGKSVRWGDQVTKRGFSIGATKATNVSLLIGPGAGYNLKSNPLPEEEKLISARNNGEPKKQNIFQERLRAERESFRAVFESFRTGSDKRRHRISGLNAEGE</sequence>
<feature type="region of interest" description="Disordered" evidence="1">
    <location>
        <begin position="33"/>
        <end position="107"/>
    </location>
</feature>
<dbReference type="PANTHER" id="PTHR13413">
    <property type="entry name" value="YLP MOTIF CONTAINING PROTEIN NUCLEAR PROTEIN ZAP"/>
    <property type="match status" value="1"/>
</dbReference>
<evidence type="ECO:0000313" key="3">
    <source>
        <dbReference type="RefSeq" id="XP_016471972.1"/>
    </source>
</evidence>
<dbReference type="OMA" id="SQIFKQP"/>
<dbReference type="SUPFAM" id="SSF52540">
    <property type="entry name" value="P-loop containing nucleoside triphosphate hydrolases"/>
    <property type="match status" value="1"/>
</dbReference>
<gene>
    <name evidence="3" type="primary">LOC107794033</name>
</gene>
<reference evidence="3" key="2">
    <citation type="submission" date="2025-08" db="UniProtKB">
        <authorList>
            <consortium name="RefSeq"/>
        </authorList>
    </citation>
    <scope>IDENTIFICATION</scope>
    <source>
        <tissue evidence="3">Leaf</tissue>
    </source>
</reference>
<feature type="compositionally biased region" description="Pro residues" evidence="1">
    <location>
        <begin position="33"/>
        <end position="42"/>
    </location>
</feature>
<keyword evidence="2" id="KW-1185">Reference proteome</keyword>
<dbReference type="InterPro" id="IPR026314">
    <property type="entry name" value="YLP_motif_con_p1"/>
</dbReference>
<dbReference type="PaxDb" id="4097-A0A1S4A5P7"/>
<dbReference type="GO" id="GO:0032204">
    <property type="term" value="P:regulation of telomere maintenance"/>
    <property type="evidence" value="ECO:0000318"/>
    <property type="project" value="GO_Central"/>
</dbReference>
<feature type="region of interest" description="Disordered" evidence="1">
    <location>
        <begin position="641"/>
        <end position="668"/>
    </location>
</feature>
<feature type="compositionally biased region" description="Pro residues" evidence="1">
    <location>
        <begin position="50"/>
        <end position="67"/>
    </location>
</feature>
<dbReference type="RefSeq" id="XP_016471972.1">
    <property type="nucleotide sequence ID" value="XM_016616486.1"/>
</dbReference>